<name>A0ABT6G4M6_9FLAO</name>
<comment type="caution">
    <text evidence="1">The sequence shown here is derived from an EMBL/GenBank/DDBJ whole genome shotgun (WGS) entry which is preliminary data.</text>
</comment>
<gene>
    <name evidence="1" type="ORF">P7122_14010</name>
</gene>
<evidence type="ECO:0000313" key="1">
    <source>
        <dbReference type="EMBL" id="MDG4716997.1"/>
    </source>
</evidence>
<dbReference type="EC" id="4.1.1.5" evidence="1"/>
<protein>
    <submittedName>
        <fullName evidence="1">Acetolactate decarboxylase</fullName>
        <ecNumber evidence="1">4.1.1.5</ecNumber>
    </submittedName>
</protein>
<proteinExistence type="predicted"/>
<dbReference type="SUPFAM" id="SSF117856">
    <property type="entry name" value="AF0104/ALDC/Ptd012-like"/>
    <property type="match status" value="1"/>
</dbReference>
<dbReference type="GO" id="GO:0047605">
    <property type="term" value="F:acetolactate decarboxylase activity"/>
    <property type="evidence" value="ECO:0007669"/>
    <property type="project" value="UniProtKB-EC"/>
</dbReference>
<dbReference type="RefSeq" id="WP_278006418.1">
    <property type="nucleotide sequence ID" value="NZ_JARSBN010000008.1"/>
</dbReference>
<accession>A0ABT6G4M6</accession>
<dbReference type="EMBL" id="JARSBN010000008">
    <property type="protein sequence ID" value="MDG4716997.1"/>
    <property type="molecule type" value="Genomic_DNA"/>
</dbReference>
<dbReference type="InterPro" id="IPR005128">
    <property type="entry name" value="Acetolactate_a_deCO2ase"/>
</dbReference>
<dbReference type="Proteomes" id="UP001529085">
    <property type="component" value="Unassembled WGS sequence"/>
</dbReference>
<dbReference type="Pfam" id="PF03306">
    <property type="entry name" value="AAL_decarboxy"/>
    <property type="match status" value="1"/>
</dbReference>
<dbReference type="Gene3D" id="3.30.1330.80">
    <property type="entry name" value="Hypothetical protein, similar to alpha- acetolactate decarboxylase, domain 2"/>
    <property type="match status" value="1"/>
</dbReference>
<keyword evidence="1" id="KW-0456">Lyase</keyword>
<keyword evidence="2" id="KW-1185">Reference proteome</keyword>
<organism evidence="1 2">
    <name type="scientific">Winogradskyella marincola</name>
    <dbReference type="NCBI Taxonomy" id="3037795"/>
    <lineage>
        <taxon>Bacteria</taxon>
        <taxon>Pseudomonadati</taxon>
        <taxon>Bacteroidota</taxon>
        <taxon>Flavobacteriia</taxon>
        <taxon>Flavobacteriales</taxon>
        <taxon>Flavobacteriaceae</taxon>
        <taxon>Winogradskyella</taxon>
    </lineage>
</organism>
<reference evidence="1 2" key="1">
    <citation type="submission" date="2023-03" db="EMBL/GenBank/DDBJ databases">
        <title>Strain YYF002 represents a novel species in the genus Winogradskyella isolated from seawater.</title>
        <authorList>
            <person name="Fu Z.-Y."/>
        </authorList>
    </citation>
    <scope>NUCLEOTIDE SEQUENCE [LARGE SCALE GENOMIC DNA]</scope>
    <source>
        <strain evidence="1 2">YYF002</strain>
    </source>
</reference>
<evidence type="ECO:0000313" key="2">
    <source>
        <dbReference type="Proteomes" id="UP001529085"/>
    </source>
</evidence>
<sequence length="240" mass="27013">MASKKLAYIILILFCFSCKSNTEEKQSNTYSDVVSVAAMKDVMWKGELFSKIKLDTIKPKNGLYGLGPEAYLRGEIVINNGKTYVSRILTDSTMAVNEISNAEAPFFVYANVTKWSKIKLPSSVKSIKDLESFIDNNTKSQKRPFVFKLDGRISAATIHIQNLPKGTKVSSPKEAHQGQINYQLESEDVEIIGFFSTEHQGIFTHHDSFLHMHLISKDKTKMGHLDDVVFNEMSLLLPKS</sequence>